<reference evidence="8" key="1">
    <citation type="submission" date="2023-10" db="EMBL/GenBank/DDBJ databases">
        <authorList>
            <person name="Chen Y."/>
            <person name="Shah S."/>
            <person name="Dougan E. K."/>
            <person name="Thang M."/>
            <person name="Chan C."/>
        </authorList>
    </citation>
    <scope>NUCLEOTIDE SEQUENCE [LARGE SCALE GENOMIC DNA]</scope>
</reference>
<dbReference type="InterPro" id="IPR050409">
    <property type="entry name" value="E3_ubiq-protein_ligase"/>
</dbReference>
<dbReference type="SMART" id="SM00119">
    <property type="entry name" value="HECTc"/>
    <property type="match status" value="1"/>
</dbReference>
<dbReference type="Gene3D" id="3.30.2160.10">
    <property type="entry name" value="Hect, E3 ligase catalytic domain"/>
    <property type="match status" value="1"/>
</dbReference>
<accession>A0ABN9T0E8</accession>
<protein>
    <recommendedName>
        <fullName evidence="3">HECT-type E3 ubiquitin transferase</fullName>
        <ecNumber evidence="3">2.3.2.26</ecNumber>
    </recommendedName>
</protein>
<gene>
    <name evidence="8" type="ORF">PCOR1329_LOCUS34353</name>
</gene>
<evidence type="ECO:0000256" key="3">
    <source>
        <dbReference type="ARBA" id="ARBA00012485"/>
    </source>
</evidence>
<dbReference type="InterPro" id="IPR035983">
    <property type="entry name" value="Hect_E3_ubiquitin_ligase"/>
</dbReference>
<keyword evidence="5 6" id="KW-0833">Ubl conjugation pathway</keyword>
<feature type="non-terminal residue" evidence="8">
    <location>
        <position position="248"/>
    </location>
</feature>
<organism evidence="8 9">
    <name type="scientific">Prorocentrum cordatum</name>
    <dbReference type="NCBI Taxonomy" id="2364126"/>
    <lineage>
        <taxon>Eukaryota</taxon>
        <taxon>Sar</taxon>
        <taxon>Alveolata</taxon>
        <taxon>Dinophyceae</taxon>
        <taxon>Prorocentrales</taxon>
        <taxon>Prorocentraceae</taxon>
        <taxon>Prorocentrum</taxon>
    </lineage>
</organism>
<dbReference type="InterPro" id="IPR000569">
    <property type="entry name" value="HECT_dom"/>
</dbReference>
<evidence type="ECO:0000256" key="6">
    <source>
        <dbReference type="PROSITE-ProRule" id="PRU00104"/>
    </source>
</evidence>
<dbReference type="PROSITE" id="PS50237">
    <property type="entry name" value="HECT"/>
    <property type="match status" value="1"/>
</dbReference>
<dbReference type="PANTHER" id="PTHR11254:SF440">
    <property type="entry name" value="E3 UBIQUITIN-PROTEIN LIGASE NEDD-4"/>
    <property type="match status" value="1"/>
</dbReference>
<evidence type="ECO:0000256" key="5">
    <source>
        <dbReference type="ARBA" id="ARBA00022786"/>
    </source>
</evidence>
<dbReference type="Proteomes" id="UP001189429">
    <property type="component" value="Unassembled WGS sequence"/>
</dbReference>
<comment type="caution">
    <text evidence="8">The sequence shown here is derived from an EMBL/GenBank/DDBJ whole genome shotgun (WGS) entry which is preliminary data.</text>
</comment>
<comment type="catalytic activity">
    <reaction evidence="1">
        <text>S-ubiquitinyl-[E2 ubiquitin-conjugating enzyme]-L-cysteine + [acceptor protein]-L-lysine = [E2 ubiquitin-conjugating enzyme]-L-cysteine + N(6)-ubiquitinyl-[acceptor protein]-L-lysine.</text>
        <dbReference type="EC" id="2.3.2.26"/>
    </reaction>
</comment>
<evidence type="ECO:0000256" key="4">
    <source>
        <dbReference type="ARBA" id="ARBA00022679"/>
    </source>
</evidence>
<sequence length="248" mass="27619">MHRETLPAMRFTSAMHKMILGVGPVTVEDMASVDPEYCRHKVQYILEAKYAEGDSPMTIDDLELTFEDTPQPDVFPDVRIELCPKGAQVRVTEENKGHYVDLLVDSRVRGSVHAEVQALVQGARLVIQDEVWDQIQRIVSPAELDLLVCGLQELDLADWRANSTRAEGVDQETWDTFWKVVEGFSTLQQKELLEFVTGSSGLPVGGFAALSGYGSDVHKFCVAASRRGSLPAAQTCFNTLYLPECRDE</sequence>
<feature type="active site" description="Glycyl thioester intermediate" evidence="6">
    <location>
        <position position="236"/>
    </location>
</feature>
<dbReference type="Gene3D" id="3.90.1750.10">
    <property type="entry name" value="Hect, E3 ligase catalytic domains"/>
    <property type="match status" value="1"/>
</dbReference>
<dbReference type="PANTHER" id="PTHR11254">
    <property type="entry name" value="HECT DOMAIN UBIQUITIN-PROTEIN LIGASE"/>
    <property type="match status" value="1"/>
</dbReference>
<keyword evidence="9" id="KW-1185">Reference proteome</keyword>
<keyword evidence="4" id="KW-0808">Transferase</keyword>
<evidence type="ECO:0000256" key="2">
    <source>
        <dbReference type="ARBA" id="ARBA00004906"/>
    </source>
</evidence>
<proteinExistence type="predicted"/>
<dbReference type="EMBL" id="CAUYUJ010014221">
    <property type="protein sequence ID" value="CAK0838399.1"/>
    <property type="molecule type" value="Genomic_DNA"/>
</dbReference>
<evidence type="ECO:0000313" key="8">
    <source>
        <dbReference type="EMBL" id="CAK0838399.1"/>
    </source>
</evidence>
<dbReference type="EC" id="2.3.2.26" evidence="3"/>
<feature type="domain" description="HECT" evidence="7">
    <location>
        <begin position="1"/>
        <end position="248"/>
    </location>
</feature>
<dbReference type="Gene3D" id="3.30.2410.10">
    <property type="entry name" value="Hect, E3 ligase catalytic domain"/>
    <property type="match status" value="1"/>
</dbReference>
<evidence type="ECO:0000313" key="9">
    <source>
        <dbReference type="Proteomes" id="UP001189429"/>
    </source>
</evidence>
<dbReference type="SUPFAM" id="SSF56204">
    <property type="entry name" value="Hect, E3 ligase catalytic domain"/>
    <property type="match status" value="1"/>
</dbReference>
<comment type="pathway">
    <text evidence="2">Protein modification; protein ubiquitination.</text>
</comment>
<evidence type="ECO:0000259" key="7">
    <source>
        <dbReference type="PROSITE" id="PS50237"/>
    </source>
</evidence>
<dbReference type="Pfam" id="PF00632">
    <property type="entry name" value="HECT"/>
    <property type="match status" value="1"/>
</dbReference>
<evidence type="ECO:0000256" key="1">
    <source>
        <dbReference type="ARBA" id="ARBA00000885"/>
    </source>
</evidence>
<name>A0ABN9T0E8_9DINO</name>